<dbReference type="GO" id="GO:0006273">
    <property type="term" value="P:lagging strand elongation"/>
    <property type="evidence" value="ECO:0007669"/>
    <property type="project" value="UniProtKB-ARBA"/>
</dbReference>
<comment type="subcellular location">
    <subcellularLocation>
        <location evidence="1">Nucleus</location>
    </subcellularLocation>
</comment>
<dbReference type="PANTHER" id="PTHR10416">
    <property type="entry name" value="DNA POLYMERASE DELTA SUBUNIT 2"/>
    <property type="match status" value="1"/>
</dbReference>
<dbReference type="PANTHER" id="PTHR10416:SF0">
    <property type="entry name" value="DNA POLYMERASE DELTA SUBUNIT 2"/>
    <property type="match status" value="1"/>
</dbReference>
<evidence type="ECO:0000256" key="4">
    <source>
        <dbReference type="ARBA" id="ARBA00022679"/>
    </source>
</evidence>
<dbReference type="Gene3D" id="3.60.21.50">
    <property type="match status" value="1"/>
</dbReference>
<dbReference type="EC" id="2.7.7.7" evidence="3"/>
<evidence type="ECO:0000256" key="7">
    <source>
        <dbReference type="ARBA" id="ARBA00022932"/>
    </source>
</evidence>
<keyword evidence="8" id="KW-0539">Nucleus</keyword>
<protein>
    <recommendedName>
        <fullName evidence="3">DNA-directed DNA polymerase</fullName>
        <ecNumber evidence="3">2.7.7.7</ecNumber>
    </recommendedName>
</protein>
<dbReference type="InterPro" id="IPR041863">
    <property type="entry name" value="PolD2_C"/>
</dbReference>
<organism evidence="13 14">
    <name type="scientific">Elsinoe australis</name>
    <dbReference type="NCBI Taxonomy" id="40998"/>
    <lineage>
        <taxon>Eukaryota</taxon>
        <taxon>Fungi</taxon>
        <taxon>Dikarya</taxon>
        <taxon>Ascomycota</taxon>
        <taxon>Pezizomycotina</taxon>
        <taxon>Dothideomycetes</taxon>
        <taxon>Dothideomycetidae</taxon>
        <taxon>Myriangiales</taxon>
        <taxon>Elsinoaceae</taxon>
        <taxon>Elsinoe</taxon>
    </lineage>
</organism>
<reference evidence="13 14" key="1">
    <citation type="submission" date="2017-05" db="EMBL/GenBank/DDBJ databases">
        <title>Draft genome sequence of Elsinoe australis.</title>
        <authorList>
            <person name="Cheng Q."/>
        </authorList>
    </citation>
    <scope>NUCLEOTIDE SEQUENCE [LARGE SCALE GENOMIC DNA]</scope>
    <source>
        <strain evidence="13 14">NL1</strain>
    </source>
</reference>
<dbReference type="EMBL" id="NHZQ01000067">
    <property type="protein sequence ID" value="PSK55191.1"/>
    <property type="molecule type" value="Genomic_DNA"/>
</dbReference>
<dbReference type="InterPro" id="IPR024826">
    <property type="entry name" value="DNA_pol_delta/II_ssu"/>
</dbReference>
<evidence type="ECO:0000256" key="5">
    <source>
        <dbReference type="ARBA" id="ARBA00022695"/>
    </source>
</evidence>
<accession>A0A2P8A404</accession>
<keyword evidence="5" id="KW-0548">Nucleotidyltransferase</keyword>
<dbReference type="GO" id="GO:0043625">
    <property type="term" value="C:delta DNA polymerase complex"/>
    <property type="evidence" value="ECO:0007669"/>
    <property type="project" value="TreeGrafter"/>
</dbReference>
<dbReference type="OrthoDB" id="3763at2759"/>
<dbReference type="GO" id="GO:0003677">
    <property type="term" value="F:DNA binding"/>
    <property type="evidence" value="ECO:0007669"/>
    <property type="project" value="InterPro"/>
</dbReference>
<feature type="region of interest" description="Disordered" evidence="10">
    <location>
        <begin position="1"/>
        <end position="28"/>
    </location>
</feature>
<evidence type="ECO:0000256" key="2">
    <source>
        <dbReference type="ARBA" id="ARBA00006035"/>
    </source>
</evidence>
<dbReference type="Proteomes" id="UP000243723">
    <property type="component" value="Unassembled WGS sequence"/>
</dbReference>
<evidence type="ECO:0000259" key="11">
    <source>
        <dbReference type="Pfam" id="PF04042"/>
    </source>
</evidence>
<dbReference type="InterPro" id="IPR007185">
    <property type="entry name" value="DNA_pol_a/d/e_bsu"/>
</dbReference>
<evidence type="ECO:0000259" key="12">
    <source>
        <dbReference type="Pfam" id="PF18018"/>
    </source>
</evidence>
<keyword evidence="14" id="KW-1185">Reference proteome</keyword>
<proteinExistence type="inferred from homology"/>
<dbReference type="GO" id="GO:0006281">
    <property type="term" value="P:DNA repair"/>
    <property type="evidence" value="ECO:0007669"/>
    <property type="project" value="UniProtKB-ARBA"/>
</dbReference>
<feature type="region of interest" description="Disordered" evidence="10">
    <location>
        <begin position="296"/>
        <end position="319"/>
    </location>
</feature>
<comment type="caution">
    <text evidence="13">The sequence shown here is derived from an EMBL/GenBank/DDBJ whole genome shotgun (WGS) entry which is preliminary data.</text>
</comment>
<comment type="similarity">
    <text evidence="2">Belongs to the DNA polymerase delta/II small subunit family.</text>
</comment>
<dbReference type="STRING" id="40998.A0A2P8A404"/>
<dbReference type="Pfam" id="PF04042">
    <property type="entry name" value="DNA_pol_E_B"/>
    <property type="match status" value="1"/>
</dbReference>
<feature type="domain" description="DNA polymerase delta subunit OB-fold" evidence="12">
    <location>
        <begin position="48"/>
        <end position="205"/>
    </location>
</feature>
<evidence type="ECO:0000256" key="6">
    <source>
        <dbReference type="ARBA" id="ARBA00022705"/>
    </source>
</evidence>
<name>A0A2P8A404_9PEZI</name>
<evidence type="ECO:0000256" key="8">
    <source>
        <dbReference type="ARBA" id="ARBA00023242"/>
    </source>
</evidence>
<dbReference type="Gene3D" id="2.40.50.430">
    <property type="match status" value="1"/>
</dbReference>
<evidence type="ECO:0000256" key="9">
    <source>
        <dbReference type="ARBA" id="ARBA00049244"/>
    </source>
</evidence>
<evidence type="ECO:0000313" key="13">
    <source>
        <dbReference type="EMBL" id="PSK55191.1"/>
    </source>
</evidence>
<gene>
    <name evidence="13" type="ORF">B9Z65_2580</name>
</gene>
<evidence type="ECO:0000313" key="14">
    <source>
        <dbReference type="Proteomes" id="UP000243723"/>
    </source>
</evidence>
<dbReference type="AlphaFoldDB" id="A0A2P8A404"/>
<keyword evidence="7" id="KW-0239">DNA-directed DNA polymerase</keyword>
<dbReference type="FunFam" id="2.40.50.430:FF:000002">
    <property type="entry name" value="DNA polymerase delta subunit"/>
    <property type="match status" value="1"/>
</dbReference>
<comment type="catalytic activity">
    <reaction evidence="9">
        <text>DNA(n) + a 2'-deoxyribonucleoside 5'-triphosphate = DNA(n+1) + diphosphate</text>
        <dbReference type="Rhea" id="RHEA:22508"/>
        <dbReference type="Rhea" id="RHEA-COMP:17339"/>
        <dbReference type="Rhea" id="RHEA-COMP:17340"/>
        <dbReference type="ChEBI" id="CHEBI:33019"/>
        <dbReference type="ChEBI" id="CHEBI:61560"/>
        <dbReference type="ChEBI" id="CHEBI:173112"/>
        <dbReference type="EC" id="2.7.7.7"/>
    </reaction>
</comment>
<keyword evidence="6" id="KW-0235">DNA replication</keyword>
<sequence length="525" mass="57243">MAPIPPSEALLQAPSSSPPPQTPTRLPSSYAPLPTFLLPTQTRTYTQQFSDLYFSRLALLKPPTAAIASSVWGNFKLGSTPAQKVDRVLDVRQGDLCYIVGTVFMEMPLKPNVLEDVGREEWISAPVNSLGKFFMEEGQSGQDAGGEGKNGVQGGFGERKVMLEDESGRLRLTGEALERVLLVTGAIVAVLGTENRDGEFEVLDVRVPDLPRQGVRWEREDAAAVVGKKKVPERERAGKIALISGLGITGEEGDTLALEVLSEFLLGEAGTEEDVKGASQVSRLFVLGNSLQHGGPIPTRDELASKKTGSRKYGYDSSSYNSAPTDMLDNWLAGLLPSVPITLLPGDSDPTQAALPQQAMHAALFPRARAYMPAPVPGTEKKKGETEAVGWFHSVTNPWEGDVDGWRMMATGGQPLEDMCRYLKGDDRVEIMESTLRWRVLAPTAPDTLWCYPFQEGDAFVIKSCPHVYMAGNQPRFETDLIEGPNGQAVRLIAVPKFKETGEIVLLDAETLEPEVVKFEVFSRE</sequence>
<dbReference type="Pfam" id="PF18018">
    <property type="entry name" value="DNA_pol_D_N"/>
    <property type="match status" value="1"/>
</dbReference>
<dbReference type="GO" id="GO:0003887">
    <property type="term" value="F:DNA-directed DNA polymerase activity"/>
    <property type="evidence" value="ECO:0007669"/>
    <property type="project" value="UniProtKB-KW"/>
</dbReference>
<evidence type="ECO:0000256" key="3">
    <source>
        <dbReference type="ARBA" id="ARBA00012417"/>
    </source>
</evidence>
<feature type="domain" description="DNA polymerase alpha/delta/epsilon subunit B" evidence="11">
    <location>
        <begin position="240"/>
        <end position="478"/>
    </location>
</feature>
<evidence type="ECO:0000256" key="1">
    <source>
        <dbReference type="ARBA" id="ARBA00004123"/>
    </source>
</evidence>
<evidence type="ECO:0000256" key="10">
    <source>
        <dbReference type="SAM" id="MobiDB-lite"/>
    </source>
</evidence>
<keyword evidence="4" id="KW-0808">Transferase</keyword>
<dbReference type="InterPro" id="IPR040663">
    <property type="entry name" value="DNA_pol_D_N"/>
</dbReference>
<dbReference type="CDD" id="cd07387">
    <property type="entry name" value="MPP_PolD2_C"/>
    <property type="match status" value="1"/>
</dbReference>